<protein>
    <submittedName>
        <fullName evidence="4">Phosphoribosyltransferase</fullName>
    </submittedName>
</protein>
<dbReference type="PANTHER" id="PTHR43363:SF2">
    <property type="entry name" value="PHOSPHORIBOSYLTRANSFERASE"/>
    <property type="match status" value="1"/>
</dbReference>
<gene>
    <name evidence="4" type="ORF">C5B42_05545</name>
</gene>
<accession>A0A317JMG4</accession>
<feature type="domain" description="Phosphoribosyltransferase" evidence="3">
    <location>
        <begin position="12"/>
        <end position="156"/>
    </location>
</feature>
<dbReference type="GO" id="GO:0016757">
    <property type="term" value="F:glycosyltransferase activity"/>
    <property type="evidence" value="ECO:0007669"/>
    <property type="project" value="UniProtKB-KW"/>
</dbReference>
<keyword evidence="2 4" id="KW-0808">Transferase</keyword>
<dbReference type="InterPro" id="IPR029057">
    <property type="entry name" value="PRTase-like"/>
</dbReference>
<keyword evidence="1 4" id="KW-0328">Glycosyltransferase</keyword>
<evidence type="ECO:0000313" key="5">
    <source>
        <dbReference type="Proteomes" id="UP000246104"/>
    </source>
</evidence>
<organism evidence="4 5">
    <name type="scientific">Candidatus Cerribacteria bacterium 'Amazon FNV 2010 28 9'</name>
    <dbReference type="NCBI Taxonomy" id="2081795"/>
    <lineage>
        <taxon>Bacteria</taxon>
        <taxon>Candidatus Cerribacteria</taxon>
    </lineage>
</organism>
<dbReference type="Proteomes" id="UP000246104">
    <property type="component" value="Unassembled WGS sequence"/>
</dbReference>
<evidence type="ECO:0000256" key="1">
    <source>
        <dbReference type="ARBA" id="ARBA00022676"/>
    </source>
</evidence>
<comment type="caution">
    <text evidence="4">The sequence shown here is derived from an EMBL/GenBank/DDBJ whole genome shotgun (WGS) entry which is preliminary data.</text>
</comment>
<dbReference type="Gene3D" id="3.40.50.2020">
    <property type="match status" value="1"/>
</dbReference>
<dbReference type="AlphaFoldDB" id="A0A317JMG4"/>
<sequence>MTPITIHDQTFEVYSWEKFGKHVFELSKKIVESGESFDRIVALAQGGTVIARAVSDHIGVKNVSSIQISFYTGIESKTKTPVITQSLPVTIKGERVLIIDDIADSGETLLMASEYMRWHGAEESKTATLVVKPWTKKTPDFWYHKTQAWIVYPWETRETIQLLTQIWKDKGDSGDSIVSHLQSLGYSLEEIELFGQK</sequence>
<dbReference type="PANTHER" id="PTHR43363">
    <property type="entry name" value="HYPOXANTHINE PHOSPHORIBOSYLTRANSFERASE"/>
    <property type="match status" value="1"/>
</dbReference>
<proteinExistence type="predicted"/>
<dbReference type="SUPFAM" id="SSF53271">
    <property type="entry name" value="PRTase-like"/>
    <property type="match status" value="1"/>
</dbReference>
<evidence type="ECO:0000256" key="2">
    <source>
        <dbReference type="ARBA" id="ARBA00022679"/>
    </source>
</evidence>
<dbReference type="CDD" id="cd06223">
    <property type="entry name" value="PRTases_typeI"/>
    <property type="match status" value="1"/>
</dbReference>
<evidence type="ECO:0000259" key="3">
    <source>
        <dbReference type="Pfam" id="PF00156"/>
    </source>
</evidence>
<dbReference type="InterPro" id="IPR000836">
    <property type="entry name" value="PRTase_dom"/>
</dbReference>
<name>A0A317JMG4_9BACT</name>
<dbReference type="EMBL" id="PSRQ01000059">
    <property type="protein sequence ID" value="PWU22672.1"/>
    <property type="molecule type" value="Genomic_DNA"/>
</dbReference>
<evidence type="ECO:0000313" key="4">
    <source>
        <dbReference type="EMBL" id="PWU22672.1"/>
    </source>
</evidence>
<reference evidence="4 5" key="1">
    <citation type="submission" date="2018-02" db="EMBL/GenBank/DDBJ databases">
        <title>Genomic Reconstructions from Amazon Rainforest and Pasture Soil Reveal Novel Insights into the Physiology of Candidate Phyla in Tropical Sites.</title>
        <authorList>
            <person name="Kroeger M.E."/>
            <person name="Delmont T."/>
            <person name="Eren A.M."/>
            <person name="Guo J."/>
            <person name="Meyer K.M."/>
            <person name="Khan K."/>
            <person name="Rodrigues J.L.M."/>
            <person name="Bohannan B.J.M."/>
            <person name="Tringe S."/>
            <person name="Borges C.D."/>
            <person name="Tiedje J."/>
            <person name="Tsai S.M."/>
            <person name="Nusslein K."/>
        </authorList>
    </citation>
    <scope>NUCLEOTIDE SEQUENCE [LARGE SCALE GENOMIC DNA]</scope>
    <source>
        <strain evidence="4">Amazon FNV 2010 28 9</strain>
    </source>
</reference>
<dbReference type="Pfam" id="PF00156">
    <property type="entry name" value="Pribosyltran"/>
    <property type="match status" value="1"/>
</dbReference>